<dbReference type="EMBL" id="JAHHUM010000025">
    <property type="protein sequence ID" value="KAK5623535.1"/>
    <property type="molecule type" value="Genomic_DNA"/>
</dbReference>
<feature type="compositionally biased region" description="Basic and acidic residues" evidence="1">
    <location>
        <begin position="621"/>
        <end position="630"/>
    </location>
</feature>
<dbReference type="PANTHER" id="PTHR21831">
    <property type="entry name" value="MICROTUBULE-ASSOCIATED PROTEIN 10"/>
    <property type="match status" value="1"/>
</dbReference>
<feature type="region of interest" description="Disordered" evidence="1">
    <location>
        <begin position="452"/>
        <end position="481"/>
    </location>
</feature>
<sequence length="791" mass="87864">MMSGDRPETLFSFELLVGHIRLEKDCKVSDRLALGVRLLDFPTLLIYQHPSETVGSNRPAQKQRDKQHQFAFNSGKSCFFKMNLDSLHVHLSTTPLYAMVLDVSEERSPRLVGSSLISLAEAMDTIKLLSSPSAHTGKGVVAISNLSSEKIGTISLSYKLVCLGASLLPHITEGRGYECTSTPGGQDQEHSKEKNKSGSMCSPTGNKSDFSIQSNDPEDSKTLLDEEDDDAESQTKNTLEEDSTVFCPPHLYYSNTTQVKSDNKEQDDRLLSLDTKAFTFESSFCEDEDDKKKADVSVSEGVPQEMTHATKTSSCQETSEVTTNILREALQQLPLLSALVTELSQLTVQPSPAGITRSASNDHGNSPQIQSLHEAIQLPDTHLNHLPPPKNCSTPIVKSVNVKDNNKETLRSRTSPRKKLICGTTKTFNLRLKQISSLKVNTHECKELIRTETQSGTAKEQEKSSPKTIKSKKKGFTLNRSSNLKENINTVIQSVTVEPALAETVTLRPKTQQGSQNSRVQEVSKDFHPQKELKRIPIPSVHRDSAPPSKNKYKRHSESDQSDSQSYRDKFRVSVPDLTERQSSRSNSSESVFSECSNTENHANYADDFDSLESSNASSPEPDRSPEPSRAKNPKSPISPDSCISDSRFEGFQRTRAYHPVPVKVLKFPHRALMGTHIIQPRTRSSVLSFSSEADNCDVDKPSSSQTLCSRKQENASEKMEQSFGAESILLSTFKKKNSPENRNCARRFSAESTSSFEAQEVEDELGSLDFRKEYQHISELVASKLPGYTM</sequence>
<dbReference type="GO" id="GO:0051256">
    <property type="term" value="P:mitotic spindle midzone assembly"/>
    <property type="evidence" value="ECO:0007669"/>
    <property type="project" value="TreeGrafter"/>
</dbReference>
<dbReference type="GO" id="GO:0008017">
    <property type="term" value="F:microtubule binding"/>
    <property type="evidence" value="ECO:0007669"/>
    <property type="project" value="InterPro"/>
</dbReference>
<dbReference type="InterPro" id="IPR039302">
    <property type="entry name" value="MAP10"/>
</dbReference>
<evidence type="ECO:0008006" key="4">
    <source>
        <dbReference type="Google" id="ProtNLM"/>
    </source>
</evidence>
<dbReference type="Proteomes" id="UP001311232">
    <property type="component" value="Unassembled WGS sequence"/>
</dbReference>
<dbReference type="GO" id="GO:0005813">
    <property type="term" value="C:centrosome"/>
    <property type="evidence" value="ECO:0007669"/>
    <property type="project" value="TreeGrafter"/>
</dbReference>
<organism evidence="2 3">
    <name type="scientific">Crenichthys baileyi</name>
    <name type="common">White River springfish</name>
    <dbReference type="NCBI Taxonomy" id="28760"/>
    <lineage>
        <taxon>Eukaryota</taxon>
        <taxon>Metazoa</taxon>
        <taxon>Chordata</taxon>
        <taxon>Craniata</taxon>
        <taxon>Vertebrata</taxon>
        <taxon>Euteleostomi</taxon>
        <taxon>Actinopterygii</taxon>
        <taxon>Neopterygii</taxon>
        <taxon>Teleostei</taxon>
        <taxon>Neoteleostei</taxon>
        <taxon>Acanthomorphata</taxon>
        <taxon>Ovalentaria</taxon>
        <taxon>Atherinomorphae</taxon>
        <taxon>Cyprinodontiformes</taxon>
        <taxon>Goodeidae</taxon>
        <taxon>Crenichthys</taxon>
    </lineage>
</organism>
<feature type="compositionally biased region" description="Basic and acidic residues" evidence="1">
    <location>
        <begin position="187"/>
        <end position="196"/>
    </location>
</feature>
<feature type="region of interest" description="Disordered" evidence="1">
    <location>
        <begin position="179"/>
        <end position="241"/>
    </location>
</feature>
<feature type="compositionally biased region" description="Low complexity" evidence="1">
    <location>
        <begin position="636"/>
        <end position="646"/>
    </location>
</feature>
<name>A0AAV9SQE9_9TELE</name>
<dbReference type="GO" id="GO:0030496">
    <property type="term" value="C:midbody"/>
    <property type="evidence" value="ECO:0007669"/>
    <property type="project" value="TreeGrafter"/>
</dbReference>
<reference evidence="2 3" key="1">
    <citation type="submission" date="2021-06" db="EMBL/GenBank/DDBJ databases">
        <authorList>
            <person name="Palmer J.M."/>
        </authorList>
    </citation>
    <scope>NUCLEOTIDE SEQUENCE [LARGE SCALE GENOMIC DNA]</scope>
    <source>
        <strain evidence="2 3">MEX-2019</strain>
        <tissue evidence="2">Muscle</tissue>
    </source>
</reference>
<feature type="compositionally biased region" description="Low complexity" evidence="1">
    <location>
        <begin position="584"/>
        <end position="597"/>
    </location>
</feature>
<keyword evidence="3" id="KW-1185">Reference proteome</keyword>
<proteinExistence type="predicted"/>
<evidence type="ECO:0000313" key="3">
    <source>
        <dbReference type="Proteomes" id="UP001311232"/>
    </source>
</evidence>
<evidence type="ECO:0000256" key="1">
    <source>
        <dbReference type="SAM" id="MobiDB-lite"/>
    </source>
</evidence>
<dbReference type="GO" id="GO:0031122">
    <property type="term" value="P:cytoplasmic microtubule organization"/>
    <property type="evidence" value="ECO:0007669"/>
    <property type="project" value="TreeGrafter"/>
</dbReference>
<dbReference type="GO" id="GO:0032467">
    <property type="term" value="P:positive regulation of cytokinesis"/>
    <property type="evidence" value="ECO:0007669"/>
    <property type="project" value="TreeGrafter"/>
</dbReference>
<evidence type="ECO:0000313" key="2">
    <source>
        <dbReference type="EMBL" id="KAK5623535.1"/>
    </source>
</evidence>
<accession>A0AAV9SQE9</accession>
<feature type="compositionally biased region" description="Basic and acidic residues" evidence="1">
    <location>
        <begin position="522"/>
        <end position="545"/>
    </location>
</feature>
<feature type="compositionally biased region" description="Polar residues" evidence="1">
    <location>
        <begin position="197"/>
        <end position="215"/>
    </location>
</feature>
<dbReference type="GO" id="GO:1990023">
    <property type="term" value="C:mitotic spindle midzone"/>
    <property type="evidence" value="ECO:0007669"/>
    <property type="project" value="TreeGrafter"/>
</dbReference>
<protein>
    <recommendedName>
        <fullName evidence="4">Microtubule-associated protein 10</fullName>
    </recommendedName>
</protein>
<dbReference type="AlphaFoldDB" id="A0AAV9SQE9"/>
<gene>
    <name evidence="2" type="ORF">CRENBAI_012566</name>
</gene>
<dbReference type="GO" id="GO:0005881">
    <property type="term" value="C:cytoplasmic microtubule"/>
    <property type="evidence" value="ECO:0007669"/>
    <property type="project" value="TreeGrafter"/>
</dbReference>
<feature type="region of interest" description="Disordered" evidence="1">
    <location>
        <begin position="506"/>
        <end position="646"/>
    </location>
</feature>
<feature type="compositionally biased region" description="Polar residues" evidence="1">
    <location>
        <begin position="509"/>
        <end position="521"/>
    </location>
</feature>
<dbReference type="GO" id="GO:0097431">
    <property type="term" value="C:mitotic spindle pole"/>
    <property type="evidence" value="ECO:0007669"/>
    <property type="project" value="TreeGrafter"/>
</dbReference>
<dbReference type="Pfam" id="PF14924">
    <property type="entry name" value="MAP10_N"/>
    <property type="match status" value="1"/>
</dbReference>
<feature type="compositionally biased region" description="Basic and acidic residues" evidence="1">
    <location>
        <begin position="566"/>
        <end position="583"/>
    </location>
</feature>
<comment type="caution">
    <text evidence="2">The sequence shown here is derived from an EMBL/GenBank/DDBJ whole genome shotgun (WGS) entry which is preliminary data.</text>
</comment>
<dbReference type="PANTHER" id="PTHR21831:SF2">
    <property type="entry name" value="MICROTUBULE-ASSOCIATED PROTEIN 10"/>
    <property type="match status" value="1"/>
</dbReference>